<dbReference type="Proteomes" id="UP000722989">
    <property type="component" value="Unassembled WGS sequence"/>
</dbReference>
<evidence type="ECO:0000313" key="3">
    <source>
        <dbReference type="Proteomes" id="UP000722989"/>
    </source>
</evidence>
<keyword evidence="2" id="KW-0560">Oxidoreductase</keyword>
<sequence length="105" mass="11730">MSAVYRVDKFAVPEPAREEFWRHVRRIHGILRAQPGFLDDTLLEQHSGPGRFNAVTIVRWSSVDDLPGARTAVEASHRAAGFEPAAFFERAGIEADVANYVDVTH</sequence>
<comment type="caution">
    <text evidence="2">The sequence shown here is derived from an EMBL/GenBank/DDBJ whole genome shotgun (WGS) entry which is preliminary data.</text>
</comment>
<protein>
    <submittedName>
        <fullName evidence="2">Antibiotic biosynthesis monooxygenase</fullName>
    </submittedName>
</protein>
<gene>
    <name evidence="2" type="ORF">HC031_05840</name>
</gene>
<name>A0ABX0XTA2_9ACTN</name>
<dbReference type="InterPro" id="IPR007138">
    <property type="entry name" value="ABM_dom"/>
</dbReference>
<evidence type="ECO:0000313" key="2">
    <source>
        <dbReference type="EMBL" id="NJC69241.1"/>
    </source>
</evidence>
<dbReference type="GO" id="GO:0004497">
    <property type="term" value="F:monooxygenase activity"/>
    <property type="evidence" value="ECO:0007669"/>
    <property type="project" value="UniProtKB-KW"/>
</dbReference>
<feature type="domain" description="ABM" evidence="1">
    <location>
        <begin position="6"/>
        <end position="66"/>
    </location>
</feature>
<dbReference type="RefSeq" id="WP_167924146.1">
    <property type="nucleotide sequence ID" value="NZ_JAATVY010000003.1"/>
</dbReference>
<evidence type="ECO:0000259" key="1">
    <source>
        <dbReference type="Pfam" id="PF03992"/>
    </source>
</evidence>
<dbReference type="EMBL" id="JAATVY010000003">
    <property type="protein sequence ID" value="NJC69241.1"/>
    <property type="molecule type" value="Genomic_DNA"/>
</dbReference>
<keyword evidence="3" id="KW-1185">Reference proteome</keyword>
<dbReference type="SUPFAM" id="SSF54909">
    <property type="entry name" value="Dimeric alpha+beta barrel"/>
    <property type="match status" value="1"/>
</dbReference>
<dbReference type="Gene3D" id="3.30.70.100">
    <property type="match status" value="1"/>
</dbReference>
<organism evidence="2 3">
    <name type="scientific">Planosporangium thailandense</name>
    <dbReference type="NCBI Taxonomy" id="765197"/>
    <lineage>
        <taxon>Bacteria</taxon>
        <taxon>Bacillati</taxon>
        <taxon>Actinomycetota</taxon>
        <taxon>Actinomycetes</taxon>
        <taxon>Micromonosporales</taxon>
        <taxon>Micromonosporaceae</taxon>
        <taxon>Planosporangium</taxon>
    </lineage>
</organism>
<dbReference type="Pfam" id="PF03992">
    <property type="entry name" value="ABM"/>
    <property type="match status" value="1"/>
</dbReference>
<dbReference type="InterPro" id="IPR011008">
    <property type="entry name" value="Dimeric_a/b-barrel"/>
</dbReference>
<accession>A0ABX0XTA2</accession>
<keyword evidence="2" id="KW-0503">Monooxygenase</keyword>
<proteinExistence type="predicted"/>
<reference evidence="2 3" key="1">
    <citation type="submission" date="2020-03" db="EMBL/GenBank/DDBJ databases">
        <title>WGS of the type strain of Planosporangium spp.</title>
        <authorList>
            <person name="Thawai C."/>
        </authorList>
    </citation>
    <scope>NUCLEOTIDE SEQUENCE [LARGE SCALE GENOMIC DNA]</scope>
    <source>
        <strain evidence="2 3">TBRC 5610</strain>
    </source>
</reference>